<evidence type="ECO:0000313" key="1">
    <source>
        <dbReference type="EMBL" id="KAL1249267.1"/>
    </source>
</evidence>
<comment type="caution">
    <text evidence="1">The sequence shown here is derived from an EMBL/GenBank/DDBJ whole genome shotgun (WGS) entry which is preliminary data.</text>
</comment>
<dbReference type="EMBL" id="JAYMGO010000023">
    <property type="protein sequence ID" value="KAL1249267.1"/>
    <property type="molecule type" value="Genomic_DNA"/>
</dbReference>
<reference evidence="1 2" key="1">
    <citation type="submission" date="2023-09" db="EMBL/GenBank/DDBJ databases">
        <authorList>
            <person name="Wang M."/>
        </authorList>
    </citation>
    <scope>NUCLEOTIDE SEQUENCE [LARGE SCALE GENOMIC DNA]</scope>
    <source>
        <strain evidence="1">GT-2023</strain>
        <tissue evidence="1">Liver</tissue>
    </source>
</reference>
<accession>A0ABR3LC80</accession>
<evidence type="ECO:0000313" key="2">
    <source>
        <dbReference type="Proteomes" id="UP001558613"/>
    </source>
</evidence>
<proteinExistence type="predicted"/>
<protein>
    <submittedName>
        <fullName evidence="1">Uncharacterized protein</fullName>
    </submittedName>
</protein>
<keyword evidence="2" id="KW-1185">Reference proteome</keyword>
<name>A0ABR3LC80_9TELE</name>
<sequence>MKITFLILPLYITKEHYYQVFHEISKPLWVKSYAVSPPSDSIPSVQTRTQTYETGFPLTKKLNFHDL</sequence>
<gene>
    <name evidence="1" type="ORF">QQF64_020272</name>
</gene>
<dbReference type="Proteomes" id="UP001558613">
    <property type="component" value="Unassembled WGS sequence"/>
</dbReference>
<organism evidence="1 2">
    <name type="scientific">Cirrhinus molitorella</name>
    <name type="common">mud carp</name>
    <dbReference type="NCBI Taxonomy" id="172907"/>
    <lineage>
        <taxon>Eukaryota</taxon>
        <taxon>Metazoa</taxon>
        <taxon>Chordata</taxon>
        <taxon>Craniata</taxon>
        <taxon>Vertebrata</taxon>
        <taxon>Euteleostomi</taxon>
        <taxon>Actinopterygii</taxon>
        <taxon>Neopterygii</taxon>
        <taxon>Teleostei</taxon>
        <taxon>Ostariophysi</taxon>
        <taxon>Cypriniformes</taxon>
        <taxon>Cyprinidae</taxon>
        <taxon>Labeoninae</taxon>
        <taxon>Labeonini</taxon>
        <taxon>Cirrhinus</taxon>
    </lineage>
</organism>